<dbReference type="RefSeq" id="WP_284296217.1">
    <property type="nucleotide sequence ID" value="NZ_BSSV01000001.1"/>
</dbReference>
<gene>
    <name evidence="1" type="ORF">tloyanaT_08790</name>
</gene>
<comment type="caution">
    <text evidence="1">The sequence shown here is derived from an EMBL/GenBank/DDBJ whole genome shotgun (WGS) entry which is preliminary data.</text>
</comment>
<protein>
    <recommendedName>
        <fullName evidence="3">Adhesin domain-containing protein</fullName>
    </recommendedName>
</protein>
<evidence type="ECO:0000313" key="2">
    <source>
        <dbReference type="Proteomes" id="UP001157134"/>
    </source>
</evidence>
<keyword evidence="2" id="KW-1185">Reference proteome</keyword>
<name>A0ABQ6H924_9GAMM</name>
<dbReference type="EMBL" id="BSSV01000001">
    <property type="protein sequence ID" value="GLX84627.1"/>
    <property type="molecule type" value="Genomic_DNA"/>
</dbReference>
<proteinExistence type="predicted"/>
<organism evidence="1 2">
    <name type="scientific">Thalassotalea loyana</name>
    <dbReference type="NCBI Taxonomy" id="280483"/>
    <lineage>
        <taxon>Bacteria</taxon>
        <taxon>Pseudomonadati</taxon>
        <taxon>Pseudomonadota</taxon>
        <taxon>Gammaproteobacteria</taxon>
        <taxon>Alteromonadales</taxon>
        <taxon>Colwelliaceae</taxon>
        <taxon>Thalassotalea</taxon>
    </lineage>
</organism>
<sequence>MKKLIALTMVAGVFTAGAHSYHDSDYEKVETKNLTLSAEALKDFAIDAGAGSLTLIGHDKKTIDVTAEIYQKDKGEPYCLSLEEKSSAKAKLKANTCHNDNHTRIDVAVYLPSTLLTKINDGSGPINIQNTSVYKVNDGSGGIVITNNNTTLEVNDGSGSIKVREQIGALTINDGSGSVKVSGVEGHVSVSDGSGSIDVSDVAGDVKVSDGSGSIRVDNAHHFELLSDGSGSVNVTNVNNKM</sequence>
<evidence type="ECO:0008006" key="3">
    <source>
        <dbReference type="Google" id="ProtNLM"/>
    </source>
</evidence>
<accession>A0ABQ6H924</accession>
<evidence type="ECO:0000313" key="1">
    <source>
        <dbReference type="EMBL" id="GLX84627.1"/>
    </source>
</evidence>
<reference evidence="1 2" key="1">
    <citation type="submission" date="2023-03" db="EMBL/GenBank/DDBJ databases">
        <title>Thalassotalea loyana LMG 22536T draft genome sequence.</title>
        <authorList>
            <person name="Sawabe T."/>
        </authorList>
    </citation>
    <scope>NUCLEOTIDE SEQUENCE [LARGE SCALE GENOMIC DNA]</scope>
    <source>
        <strain evidence="1 2">LMG 22536</strain>
    </source>
</reference>
<dbReference type="Proteomes" id="UP001157134">
    <property type="component" value="Unassembled WGS sequence"/>
</dbReference>